<feature type="compositionally biased region" description="Polar residues" evidence="1">
    <location>
        <begin position="1"/>
        <end position="10"/>
    </location>
</feature>
<evidence type="ECO:0000256" key="1">
    <source>
        <dbReference type="SAM" id="MobiDB-lite"/>
    </source>
</evidence>
<organism evidence="2 3">
    <name type="scientific">Ladona fulva</name>
    <name type="common">Scarce chaser dragonfly</name>
    <name type="synonym">Libellula fulva</name>
    <dbReference type="NCBI Taxonomy" id="123851"/>
    <lineage>
        <taxon>Eukaryota</taxon>
        <taxon>Metazoa</taxon>
        <taxon>Ecdysozoa</taxon>
        <taxon>Arthropoda</taxon>
        <taxon>Hexapoda</taxon>
        <taxon>Insecta</taxon>
        <taxon>Pterygota</taxon>
        <taxon>Palaeoptera</taxon>
        <taxon>Odonata</taxon>
        <taxon>Epiprocta</taxon>
        <taxon>Anisoptera</taxon>
        <taxon>Libelluloidea</taxon>
        <taxon>Libellulidae</taxon>
        <taxon>Ladona</taxon>
    </lineage>
</organism>
<dbReference type="AlphaFoldDB" id="A0A8K0K5F8"/>
<dbReference type="Proteomes" id="UP000792457">
    <property type="component" value="Unassembled WGS sequence"/>
</dbReference>
<feature type="compositionally biased region" description="Basic and acidic residues" evidence="1">
    <location>
        <begin position="84"/>
        <end position="129"/>
    </location>
</feature>
<feature type="region of interest" description="Disordered" evidence="1">
    <location>
        <begin position="1"/>
        <end position="183"/>
    </location>
</feature>
<comment type="caution">
    <text evidence="2">The sequence shown here is derived from an EMBL/GenBank/DDBJ whole genome shotgun (WGS) entry which is preliminary data.</text>
</comment>
<reference evidence="2" key="1">
    <citation type="submission" date="2013-04" db="EMBL/GenBank/DDBJ databases">
        <authorList>
            <person name="Qu J."/>
            <person name="Murali S.C."/>
            <person name="Bandaranaike D."/>
            <person name="Bellair M."/>
            <person name="Blankenburg K."/>
            <person name="Chao H."/>
            <person name="Dinh H."/>
            <person name="Doddapaneni H."/>
            <person name="Downs B."/>
            <person name="Dugan-Rocha S."/>
            <person name="Elkadiri S."/>
            <person name="Gnanaolivu R.D."/>
            <person name="Hernandez B."/>
            <person name="Javaid M."/>
            <person name="Jayaseelan J.C."/>
            <person name="Lee S."/>
            <person name="Li M."/>
            <person name="Ming W."/>
            <person name="Munidasa M."/>
            <person name="Muniz J."/>
            <person name="Nguyen L."/>
            <person name="Ongeri F."/>
            <person name="Osuji N."/>
            <person name="Pu L.-L."/>
            <person name="Puazo M."/>
            <person name="Qu C."/>
            <person name="Quiroz J."/>
            <person name="Raj R."/>
            <person name="Weissenberger G."/>
            <person name="Xin Y."/>
            <person name="Zou X."/>
            <person name="Han Y."/>
            <person name="Richards S."/>
            <person name="Worley K."/>
            <person name="Muzny D."/>
            <person name="Gibbs R."/>
        </authorList>
    </citation>
    <scope>NUCLEOTIDE SEQUENCE</scope>
    <source>
        <strain evidence="2">Sampled in the wild</strain>
    </source>
</reference>
<name>A0A8K0K5F8_LADFU</name>
<feature type="compositionally biased region" description="Basic and acidic residues" evidence="1">
    <location>
        <begin position="144"/>
        <end position="157"/>
    </location>
</feature>
<evidence type="ECO:0000313" key="2">
    <source>
        <dbReference type="EMBL" id="KAG8228263.1"/>
    </source>
</evidence>
<sequence length="203" mass="21951">MGSATILSSEGHSEKNQSNPPSSSTSGTSTLSMLLGLPPTVAGNPLPEIPDLSPHKPTAAKGENVSHSLAHSPPSSPKSQQIKIESDPPVIDKEGELEEERSTKRDDSMNEVEKLEVKPEVDKTPKENDLLMEQPEKSNVSTIAEDKEKTVEIKEEPISPAEDLEDQSDITTPNIPKERKDLDISEIKSGTVENAINTENIGK</sequence>
<proteinExistence type="predicted"/>
<feature type="non-terminal residue" evidence="2">
    <location>
        <position position="203"/>
    </location>
</feature>
<keyword evidence="3" id="KW-1185">Reference proteome</keyword>
<accession>A0A8K0K5F8</accession>
<feature type="compositionally biased region" description="Low complexity" evidence="1">
    <location>
        <begin position="66"/>
        <end position="83"/>
    </location>
</feature>
<feature type="compositionally biased region" description="Low complexity" evidence="1">
    <location>
        <begin position="20"/>
        <end position="40"/>
    </location>
</feature>
<gene>
    <name evidence="2" type="ORF">J437_LFUL006230</name>
</gene>
<reference evidence="2" key="2">
    <citation type="submission" date="2017-10" db="EMBL/GenBank/DDBJ databases">
        <title>Ladona fulva Genome sequencing and assembly.</title>
        <authorList>
            <person name="Murali S."/>
            <person name="Richards S."/>
            <person name="Bandaranaike D."/>
            <person name="Bellair M."/>
            <person name="Blankenburg K."/>
            <person name="Chao H."/>
            <person name="Dinh H."/>
            <person name="Doddapaneni H."/>
            <person name="Dugan-Rocha S."/>
            <person name="Elkadiri S."/>
            <person name="Gnanaolivu R."/>
            <person name="Hernandez B."/>
            <person name="Skinner E."/>
            <person name="Javaid M."/>
            <person name="Lee S."/>
            <person name="Li M."/>
            <person name="Ming W."/>
            <person name="Munidasa M."/>
            <person name="Muniz J."/>
            <person name="Nguyen L."/>
            <person name="Hughes D."/>
            <person name="Osuji N."/>
            <person name="Pu L.-L."/>
            <person name="Puazo M."/>
            <person name="Qu C."/>
            <person name="Quiroz J."/>
            <person name="Raj R."/>
            <person name="Weissenberger G."/>
            <person name="Xin Y."/>
            <person name="Zou X."/>
            <person name="Han Y."/>
            <person name="Worley K."/>
            <person name="Muzny D."/>
            <person name="Gibbs R."/>
        </authorList>
    </citation>
    <scope>NUCLEOTIDE SEQUENCE</scope>
    <source>
        <strain evidence="2">Sampled in the wild</strain>
    </source>
</reference>
<evidence type="ECO:0000313" key="3">
    <source>
        <dbReference type="Proteomes" id="UP000792457"/>
    </source>
</evidence>
<dbReference type="EMBL" id="KZ308365">
    <property type="protein sequence ID" value="KAG8228263.1"/>
    <property type="molecule type" value="Genomic_DNA"/>
</dbReference>
<protein>
    <submittedName>
        <fullName evidence="2">Uncharacterized protein</fullName>
    </submittedName>
</protein>